<accession>A0A9D1LVJ9</accession>
<proteinExistence type="predicted"/>
<reference evidence="3" key="2">
    <citation type="journal article" date="2021" name="PeerJ">
        <title>Extensive microbial diversity within the chicken gut microbiome revealed by metagenomics and culture.</title>
        <authorList>
            <person name="Gilroy R."/>
            <person name="Ravi A."/>
            <person name="Getino M."/>
            <person name="Pursley I."/>
            <person name="Horton D.L."/>
            <person name="Alikhan N.F."/>
            <person name="Baker D."/>
            <person name="Gharbi K."/>
            <person name="Hall N."/>
            <person name="Watson M."/>
            <person name="Adriaenssens E.M."/>
            <person name="Foster-Nyarko E."/>
            <person name="Jarju S."/>
            <person name="Secka A."/>
            <person name="Antonio M."/>
            <person name="Oren A."/>
            <person name="Chaudhuri R.R."/>
            <person name="La Ragione R."/>
            <person name="Hildebrand F."/>
            <person name="Pallen M.J."/>
        </authorList>
    </citation>
    <scope>NUCLEOTIDE SEQUENCE</scope>
    <source>
        <strain evidence="3">ChiSjej4B22-9803</strain>
    </source>
</reference>
<name>A0A9D1LVJ9_9FIRM</name>
<evidence type="ECO:0000256" key="1">
    <source>
        <dbReference type="ARBA" id="ARBA00022737"/>
    </source>
</evidence>
<reference evidence="3" key="1">
    <citation type="submission" date="2020-10" db="EMBL/GenBank/DDBJ databases">
        <authorList>
            <person name="Gilroy R."/>
        </authorList>
    </citation>
    <scope>NUCLEOTIDE SEQUENCE</scope>
    <source>
        <strain evidence="3">ChiSjej4B22-9803</strain>
    </source>
</reference>
<evidence type="ECO:0000259" key="2">
    <source>
        <dbReference type="PROSITE" id="PS51272"/>
    </source>
</evidence>
<evidence type="ECO:0000313" key="4">
    <source>
        <dbReference type="Proteomes" id="UP000824111"/>
    </source>
</evidence>
<feature type="domain" description="SLH" evidence="2">
    <location>
        <begin position="225"/>
        <end position="288"/>
    </location>
</feature>
<dbReference type="AlphaFoldDB" id="A0A9D1LVJ9"/>
<dbReference type="Proteomes" id="UP000824111">
    <property type="component" value="Unassembled WGS sequence"/>
</dbReference>
<organism evidence="3 4">
    <name type="scientific">Candidatus Avimonoglobus intestinipullorum</name>
    <dbReference type="NCBI Taxonomy" id="2840699"/>
    <lineage>
        <taxon>Bacteria</taxon>
        <taxon>Bacillati</taxon>
        <taxon>Bacillota</taxon>
        <taxon>Clostridia</taxon>
        <taxon>Eubacteriales</taxon>
        <taxon>Candidatus Avimonoglobus</taxon>
    </lineage>
</organism>
<sequence length="303" mass="33958">TPVEEKLRFVSDVADTGFEITTPPEKGTVEITSDEGNFTYTPFTDQTGEDSFSFRLTAADRTSNIASCSITINEDGTPQEPTDAPTQSPEPIGFVYEDMQNHWGNYSAVKMVERDILKGERIGSNYYFYPDTIMRRIDVINYILSALGADLNDVDENETHIFADSAQLPEYINKTAYVAHKLGIIDGSQEGDNVYLRPYDSINRVELIKMIDKAMSSKTRSDVSLNGFIDHGSIPDWAVQHVKNLLGYGIIQGFEDQTLRPFDQLTKAQTVEMLYQMIKYNESSTAETMASRIKKGFYGAIVA</sequence>
<dbReference type="Gene3D" id="2.60.40.3440">
    <property type="match status" value="1"/>
</dbReference>
<comment type="caution">
    <text evidence="3">The sequence shown here is derived from an EMBL/GenBank/DDBJ whole genome shotgun (WGS) entry which is preliminary data.</text>
</comment>
<dbReference type="EMBL" id="DVND01000134">
    <property type="protein sequence ID" value="HIU48737.1"/>
    <property type="molecule type" value="Genomic_DNA"/>
</dbReference>
<dbReference type="Pfam" id="PF00395">
    <property type="entry name" value="SLH"/>
    <property type="match status" value="1"/>
</dbReference>
<protein>
    <submittedName>
        <fullName evidence="3">S-layer homology domain-containing protein</fullName>
    </submittedName>
</protein>
<gene>
    <name evidence="3" type="ORF">IAB04_05190</name>
</gene>
<feature type="non-terminal residue" evidence="3">
    <location>
        <position position="1"/>
    </location>
</feature>
<dbReference type="PROSITE" id="PS51272">
    <property type="entry name" value="SLH"/>
    <property type="match status" value="1"/>
</dbReference>
<dbReference type="Pfam" id="PF17963">
    <property type="entry name" value="Big_9"/>
    <property type="match status" value="1"/>
</dbReference>
<keyword evidence="1" id="KW-0677">Repeat</keyword>
<evidence type="ECO:0000313" key="3">
    <source>
        <dbReference type="EMBL" id="HIU48737.1"/>
    </source>
</evidence>
<dbReference type="InterPro" id="IPR001119">
    <property type="entry name" value="SLH_dom"/>
</dbReference>